<organism evidence="5">
    <name type="scientific">marine sediment metagenome</name>
    <dbReference type="NCBI Taxonomy" id="412755"/>
    <lineage>
        <taxon>unclassified sequences</taxon>
        <taxon>metagenomes</taxon>
        <taxon>ecological metagenomes</taxon>
    </lineage>
</organism>
<feature type="non-terminal residue" evidence="5">
    <location>
        <position position="259"/>
    </location>
</feature>
<dbReference type="GO" id="GO:0006508">
    <property type="term" value="P:proteolysis"/>
    <property type="evidence" value="ECO:0007669"/>
    <property type="project" value="UniProtKB-KW"/>
</dbReference>
<proteinExistence type="predicted"/>
<dbReference type="GO" id="GO:0004175">
    <property type="term" value="F:endopeptidase activity"/>
    <property type="evidence" value="ECO:0007669"/>
    <property type="project" value="TreeGrafter"/>
</dbReference>
<dbReference type="SUPFAM" id="SSF52096">
    <property type="entry name" value="ClpP/crotonase"/>
    <property type="match status" value="1"/>
</dbReference>
<dbReference type="GO" id="GO:0008236">
    <property type="term" value="F:serine-type peptidase activity"/>
    <property type="evidence" value="ECO:0007669"/>
    <property type="project" value="UniProtKB-KW"/>
</dbReference>
<feature type="domain" description="Tail specific protease" evidence="4">
    <location>
        <begin position="1"/>
        <end position="105"/>
    </location>
</feature>
<dbReference type="CDD" id="cd07560">
    <property type="entry name" value="Peptidase_S41_CPP"/>
    <property type="match status" value="1"/>
</dbReference>
<dbReference type="AlphaFoldDB" id="X1HCB3"/>
<reference evidence="5" key="1">
    <citation type="journal article" date="2014" name="Front. Microbiol.">
        <title>High frequency of phylogenetically diverse reductive dehalogenase-homologous genes in deep subseafloor sedimentary metagenomes.</title>
        <authorList>
            <person name="Kawai M."/>
            <person name="Futagami T."/>
            <person name="Toyoda A."/>
            <person name="Takaki Y."/>
            <person name="Nishi S."/>
            <person name="Hori S."/>
            <person name="Arai W."/>
            <person name="Tsubouchi T."/>
            <person name="Morono Y."/>
            <person name="Uchiyama I."/>
            <person name="Ito T."/>
            <person name="Fujiyama A."/>
            <person name="Inagaki F."/>
            <person name="Takami H."/>
        </authorList>
    </citation>
    <scope>NUCLEOTIDE SEQUENCE</scope>
    <source>
        <strain evidence="5">Expedition CK06-06</strain>
    </source>
</reference>
<protein>
    <recommendedName>
        <fullName evidence="4">Tail specific protease domain-containing protein</fullName>
    </recommendedName>
</protein>
<feature type="non-terminal residue" evidence="5">
    <location>
        <position position="1"/>
    </location>
</feature>
<evidence type="ECO:0000313" key="5">
    <source>
        <dbReference type="EMBL" id="GAH67022.1"/>
    </source>
</evidence>
<dbReference type="EMBL" id="BARU01033399">
    <property type="protein sequence ID" value="GAH67022.1"/>
    <property type="molecule type" value="Genomic_DNA"/>
</dbReference>
<keyword evidence="3" id="KW-0720">Serine protease</keyword>
<evidence type="ECO:0000259" key="4">
    <source>
        <dbReference type="SMART" id="SM00245"/>
    </source>
</evidence>
<dbReference type="InterPro" id="IPR004447">
    <property type="entry name" value="Peptidase_S41A"/>
</dbReference>
<keyword evidence="2" id="KW-0378">Hydrolase</keyword>
<dbReference type="PANTHER" id="PTHR32060">
    <property type="entry name" value="TAIL-SPECIFIC PROTEASE"/>
    <property type="match status" value="1"/>
</dbReference>
<name>X1HCB3_9ZZZZ</name>
<comment type="caution">
    <text evidence="5">The sequence shown here is derived from an EMBL/GenBank/DDBJ whole genome shotgun (WGS) entry which is preliminary data.</text>
</comment>
<accession>X1HCB3</accession>
<sequence>RTKKMTHKYRSENVPALNPETPLVILVNQGSASASEIVAGAIQDLDRGVIVGEPTFGKGLVQSIFRVGKNTSLKLTTAKYYIPSGRLIQKEDYWDNGVFTDSLDKRDSLFVTRGGRAVHGGGGILPDVELDPPSLSPLTSRLWSRSLFFAFATQHRNKYDLSLPVTVSDGIMEDFRLFVEAENVKVNFTGEREMELFEANLENLESFEGKVDFSELKAYYQARAATAFDDEHEQIKRLLRLEFAGIIGGMGESIRSGLQ</sequence>
<evidence type="ECO:0000256" key="1">
    <source>
        <dbReference type="ARBA" id="ARBA00022670"/>
    </source>
</evidence>
<keyword evidence="1" id="KW-0645">Protease</keyword>
<dbReference type="Gene3D" id="3.90.226.10">
    <property type="entry name" value="2-enoyl-CoA Hydratase, Chain A, domain 1"/>
    <property type="match status" value="1"/>
</dbReference>
<dbReference type="InterPro" id="IPR029045">
    <property type="entry name" value="ClpP/crotonase-like_dom_sf"/>
</dbReference>
<gene>
    <name evidence="5" type="ORF">S03H2_52575</name>
</gene>
<evidence type="ECO:0000256" key="3">
    <source>
        <dbReference type="ARBA" id="ARBA00022825"/>
    </source>
</evidence>
<dbReference type="PANTHER" id="PTHR32060:SF22">
    <property type="entry name" value="CARBOXYL-TERMINAL-PROCESSING PEPTIDASE 3, CHLOROPLASTIC"/>
    <property type="match status" value="1"/>
</dbReference>
<dbReference type="Pfam" id="PF03572">
    <property type="entry name" value="Peptidase_S41"/>
    <property type="match status" value="1"/>
</dbReference>
<evidence type="ECO:0000256" key="2">
    <source>
        <dbReference type="ARBA" id="ARBA00022801"/>
    </source>
</evidence>
<dbReference type="InterPro" id="IPR005151">
    <property type="entry name" value="Tail-specific_protease"/>
</dbReference>
<dbReference type="SMART" id="SM00245">
    <property type="entry name" value="TSPc"/>
    <property type="match status" value="1"/>
</dbReference>